<name>A0A445MWJ0_9BACT</name>
<dbReference type="Gene3D" id="3.40.960.10">
    <property type="entry name" value="VSR Endonuclease"/>
    <property type="match status" value="1"/>
</dbReference>
<dbReference type="InterPro" id="IPR014001">
    <property type="entry name" value="Helicase_ATP-bd"/>
</dbReference>
<dbReference type="PANTHER" id="PTHR47962">
    <property type="entry name" value="ATP-DEPENDENT HELICASE LHR-RELATED-RELATED"/>
    <property type="match status" value="1"/>
</dbReference>
<dbReference type="InterPro" id="IPR052511">
    <property type="entry name" value="ATP-dep_Helicase"/>
</dbReference>
<dbReference type="Pfam" id="PF09369">
    <property type="entry name" value="MZB"/>
    <property type="match status" value="1"/>
</dbReference>
<dbReference type="InterPro" id="IPR001650">
    <property type="entry name" value="Helicase_C-like"/>
</dbReference>
<feature type="domain" description="Helicase ATP-binding" evidence="3">
    <location>
        <begin position="90"/>
        <end position="261"/>
    </location>
</feature>
<dbReference type="Gene3D" id="3.40.50.300">
    <property type="entry name" value="P-loop containing nucleotide triphosphate hydrolases"/>
    <property type="match status" value="2"/>
</dbReference>
<reference evidence="5" key="1">
    <citation type="submission" date="2018-01" db="EMBL/GenBank/DDBJ databases">
        <authorList>
            <person name="Regsiter A."/>
            <person name="William W."/>
        </authorList>
    </citation>
    <scope>NUCLEOTIDE SEQUENCE</scope>
    <source>
        <strain evidence="5">TRIP AH-1</strain>
    </source>
</reference>
<dbReference type="GO" id="GO:0016887">
    <property type="term" value="F:ATP hydrolysis activity"/>
    <property type="evidence" value="ECO:0007669"/>
    <property type="project" value="TreeGrafter"/>
</dbReference>
<evidence type="ECO:0000256" key="1">
    <source>
        <dbReference type="ARBA" id="ARBA00022741"/>
    </source>
</evidence>
<dbReference type="SUPFAM" id="SSF52540">
    <property type="entry name" value="P-loop containing nucleoside triphosphate hydrolases"/>
    <property type="match status" value="2"/>
</dbReference>
<dbReference type="GO" id="GO:0003677">
    <property type="term" value="F:DNA binding"/>
    <property type="evidence" value="ECO:0007669"/>
    <property type="project" value="TreeGrafter"/>
</dbReference>
<evidence type="ECO:0000259" key="4">
    <source>
        <dbReference type="PROSITE" id="PS51194"/>
    </source>
</evidence>
<keyword evidence="5" id="KW-0378">Hydrolase</keyword>
<dbReference type="CDD" id="cd17923">
    <property type="entry name" value="DEXHc_Hrq1-like"/>
    <property type="match status" value="1"/>
</dbReference>
<dbReference type="PANTHER" id="PTHR47962:SF5">
    <property type="entry name" value="ATP-DEPENDENT HELICASE LHR-RELATED"/>
    <property type="match status" value="1"/>
</dbReference>
<dbReference type="InterPro" id="IPR027417">
    <property type="entry name" value="P-loop_NTPase"/>
</dbReference>
<dbReference type="GO" id="GO:0004386">
    <property type="term" value="F:helicase activity"/>
    <property type="evidence" value="ECO:0007669"/>
    <property type="project" value="UniProtKB-KW"/>
</dbReference>
<keyword evidence="5" id="KW-0347">Helicase</keyword>
<dbReference type="SMART" id="SM00487">
    <property type="entry name" value="DEXDc"/>
    <property type="match status" value="1"/>
</dbReference>
<proteinExistence type="predicted"/>
<keyword evidence="1" id="KW-0547">Nucleotide-binding</keyword>
<organism evidence="5">
    <name type="scientific">uncultured Desulfobacterium sp</name>
    <dbReference type="NCBI Taxonomy" id="201089"/>
    <lineage>
        <taxon>Bacteria</taxon>
        <taxon>Pseudomonadati</taxon>
        <taxon>Thermodesulfobacteriota</taxon>
        <taxon>Desulfobacteria</taxon>
        <taxon>Desulfobacterales</taxon>
        <taxon>Desulfobacteriaceae</taxon>
        <taxon>Desulfobacterium</taxon>
        <taxon>environmental samples</taxon>
    </lineage>
</organism>
<dbReference type="PROSITE" id="PS51194">
    <property type="entry name" value="HELICASE_CTER"/>
    <property type="match status" value="1"/>
</dbReference>
<dbReference type="EMBL" id="OJIN01000116">
    <property type="protein sequence ID" value="SPD73856.1"/>
    <property type="molecule type" value="Genomic_DNA"/>
</dbReference>
<evidence type="ECO:0000256" key="2">
    <source>
        <dbReference type="ARBA" id="ARBA00022840"/>
    </source>
</evidence>
<evidence type="ECO:0000313" key="5">
    <source>
        <dbReference type="EMBL" id="SPD73856.1"/>
    </source>
</evidence>
<dbReference type="PROSITE" id="PS51192">
    <property type="entry name" value="HELICASE_ATP_BIND_1"/>
    <property type="match status" value="1"/>
</dbReference>
<dbReference type="InterPro" id="IPR011545">
    <property type="entry name" value="DEAD/DEAH_box_helicase_dom"/>
</dbReference>
<sequence length="1724" mass="197856">MNVFETHSKIVSDYATYIHSFLNIADLKIREVVGEELRRGKLWPEPLLQFNPSFEFAASVSELSKTGMLHPDIAAIFKGYSLYRHQVEAIQLGIAGKDFIVTSGTGSGKSLTYIGPIFHHLLGNQDSAGVTAIVVYPMNALINSQTEEFNRYKLNYESASGRSFPITFGKYTGQEDEGARQKMRERPPQILLTNFMMLELLLTRAKERSIRDAIYENLRFLVFDELHTHRGRQGSDVAMLIRRISSRCTHKLAFIGTSATMVSVGSISSQREEVANVATTLFGREFKPEQVINEKLARSLSFSGKLPTRTELYAAIREIVHFEEDAEKLRNNPVGVWVENQVALEERDGELVRRKPQRTGDIVLALSVESGADEDACRQYLADLLQWISNVNKRLQDAGHRYAILPFKLHQFISQTGSVYTTLDQDDNRLITLEPGVYKQDEKERKPIFPNVFSRASGQAFICVSRVGNRLEPREFRDGSDEEEETTDGYLIVGDDVWNPAEDLEFLPDSWFRMTKKGLVPNSKKKPFFPVKLYFDEFGNCSEKEPLTWWGWFMKAPLLFDPSAGVFFDTKTNEGTKLTKLGSEGRSTSTTIMAFSILNQLHEAGYHAKDQKLLSFTDNRQDAALQSGHFNDFVQVVQLRAGIHKALMQAPENSLNYATLGEAVFKALGLPFLDFANRKEVPVLVNVRRDYEECFQSYLFYRAIADLRRSWRIILPNLEQCGLLDILYLDLEKVAAEDGFWEDCPLLNELNHTDRQTFLSTILDFFRLEYALHSENYLTQSKIKENEKQFRERLREPWTLDHDEELRDPFFIRYDPLHRSAKLFSKSMGPASSLGKFIKLYVRQHDLDIHLKGDHYRAFILHLMKKLEDADYLISSTVRSEKNEEVPVYRLRIEKLIWKLGDGETVKADVIKRRSYKDQAPQPNAFFREMYRRDLSTRKRLRAEDHTAQLKPEPRQDREKRFRAEWYLDGDKKNQLDEERIRSESISALFCSPTMELGIDIGGLSVVHLRNAPPNPANYAQRSGRAGRSGQGALVFTYCSSYSPHDRHYFQQQSELVAGVVRAPLLDLCNRELLLTHLNALAISEIGMPGLEEDGGSKPSIMRLLVDDNDQMPLAQEVRSGLTILPQMFSHLKSTFKRTIHDFEAELELKGSGWYSDQWVEQQLSKLAENLDQSLNRWRGLYRSARTILTQATQRIESGTLTRGSDEYKKHRRNQDQATRQLDLLRNDTGGVFTELSEFYPYRYLASEGFLPGYNFTRLPLRVFIPTGDSSGEFISRPRAIALREFGPLNTIYHNGSKYRVSQLVVQDADNSLSEARISTKAGYFLTADQKDLEFCPFSGLSLSDNANKEHLHYLLEMTESRSQEANRISCEEEERISKGYEIKTYFSVDGGHLERVRKAVARTSENALLNLRYVPAARLVHVNYKWRTQRAEGFPMGLISGDWRNSVPGPDDNLKEEFKLVKLWTSNLADALHIEPIQPLGLKADGVITLQHALKRAIESLFQVESREIGVVTVGDPEAPNILIYEAAEGSLGILSQFVEDVNIFHRVVDEAISLCRFDDDEYKAPASYDDLLSYYNQRDHKIIDRHLIRDALEKLRIADIEIQANTGFNSYDDQYQAMLRNLDPNSSTERKFLDYLYNNGLRLPDAAQKRVEGIYVQPDFYYDRRIWVFCDGTPHDDPAVKENDEAQRQAIRAKGDEVWVYYYKDSLAEKIAARPDIFRRVR</sequence>
<dbReference type="SMART" id="SM00490">
    <property type="entry name" value="HELICc"/>
    <property type="match status" value="1"/>
</dbReference>
<dbReference type="Pfam" id="PF00270">
    <property type="entry name" value="DEAD"/>
    <property type="match status" value="1"/>
</dbReference>
<feature type="domain" description="Helicase C-terminal" evidence="4">
    <location>
        <begin position="892"/>
        <end position="1074"/>
    </location>
</feature>
<evidence type="ECO:0000259" key="3">
    <source>
        <dbReference type="PROSITE" id="PS51192"/>
    </source>
</evidence>
<dbReference type="GO" id="GO:0005524">
    <property type="term" value="F:ATP binding"/>
    <property type="evidence" value="ECO:0007669"/>
    <property type="project" value="UniProtKB-KW"/>
</dbReference>
<dbReference type="Pfam" id="PF00271">
    <property type="entry name" value="Helicase_C"/>
    <property type="match status" value="1"/>
</dbReference>
<protein>
    <submittedName>
        <fullName evidence="5">Helicase family protein with metal-binding cysteine cluster</fullName>
    </submittedName>
</protein>
<dbReference type="InterPro" id="IPR018973">
    <property type="entry name" value="MZB"/>
</dbReference>
<gene>
    <name evidence="5" type="ORF">PITCH_A2020004</name>
</gene>
<keyword evidence="2" id="KW-0067">ATP-binding</keyword>
<accession>A0A445MWJ0</accession>